<dbReference type="PIRSF" id="PIRSF015947">
    <property type="entry name" value="26S_Psome_Rpn2"/>
    <property type="match status" value="1"/>
</dbReference>
<feature type="domain" description="26S proteasome regulatory subunit RPN2 C-terminal" evidence="8">
    <location>
        <begin position="753"/>
        <end position="899"/>
    </location>
</feature>
<sequence length="1013" mass="109043">MVSSLTSVAGVTALLEEQDPKLQAYALQKLNSLVDQFWAELADSVARIEELYEDESFPERQLAALVASKVYFYLGEMEDALSFALGAEALFDVEQRTEYVETVVSKAIDQYIEQRSASPSDGSTGKGDTSARLAAIVDKMVQRCMTGKEYRQVLGIALEARRLDIIQQVFDSTQDRELLVYVLEMVMSVVHARDVRRQVLELLVQLFPSLSEPDYFSTAQCYVYLNEPKRVSELLRSLLDKATSDERSLLIAYQTAFDLVEGATQEFLHHVQTDLQATAGNIANAEQVVRILQGEESIRLFRAFLHRANHADLAILKSTKDALDAHYSAYHSAVSLSNAFMHAGTGSDQFLRENLEWLAKASNWSKFTATAALGVLHRGSLQESISILQPYLPPEGGAASTSIYSEGGSLFALGLIHANHGAPILDLLTKTLRSNNAEVVQHGAALGLGAAGMATENEEVYEELRNVLYTDSAVSGEAAGYAMGMVYLGTGSAQATEEMMQYAQETQHEKILRGLAIGIALLHYGRESAADATIDELLSHKDAILRYGGVYTMALAYAGTGHNAAVRRLLHVAVSDGSDDVRRASVIALGFLLFRSPEHMPEMVQLLSESYNPHLRYGAALALGIACAGTGLDAALDLLEPLTKDTVDFVRQGACIAMAMILVQQNNVLNPRGEAARTTFDKMIHEKHEEAMAKFGAALAQGLIDAGGRNVTISLQGRGGSTNMAAVVGMALFTQYWYWFPMAHFASLALTPTAILGVTKSLELPAWDILSHARPSLFAYPPPVQTQTEKKLEKVETAVLSTTAKAQARQRTKAKQKAQAASAGEADMDVDAPKPTGEKATTDEANAAEASDKESAKAAAPSHADEPKEERIPNGSRVTVFQLKYLSCPAEARYVPVRPWTTSSSSQAAPEPAAARQLDLSVTGGRGGIVLLLDREPTAPFVPAVPDDSANDASATATAEEHAQAAATLASTSDDADAPAEATGVASSASAQEPEDAPKPVADEDVDMDEQAK</sequence>
<dbReference type="RefSeq" id="XP_017994035.1">
    <property type="nucleotide sequence ID" value="XM_018138090.1"/>
</dbReference>
<feature type="region of interest" description="Disordered" evidence="7">
    <location>
        <begin position="901"/>
        <end position="920"/>
    </location>
</feature>
<evidence type="ECO:0000256" key="7">
    <source>
        <dbReference type="SAM" id="MobiDB-lite"/>
    </source>
</evidence>
<reference evidence="10 11" key="1">
    <citation type="submission" date="2015-07" db="EMBL/GenBank/DDBJ databases">
        <title>Draft Genome Sequence of Malassezia furfur CBS1878 and Malassezia pachydermatis CBS1879.</title>
        <authorList>
            <person name="Triana S."/>
            <person name="Ohm R."/>
            <person name="Gonzalez A."/>
            <person name="DeCock H."/>
            <person name="Restrepo S."/>
            <person name="Celis A."/>
        </authorList>
    </citation>
    <scope>NUCLEOTIDE SEQUENCE [LARGE SCALE GENOMIC DNA]</scope>
    <source>
        <strain evidence="10 11">CBS 1879</strain>
    </source>
</reference>
<dbReference type="AlphaFoldDB" id="A0A0N0RSQ5"/>
<dbReference type="STRING" id="77020.A0A0N0RSQ5"/>
<evidence type="ECO:0000256" key="4">
    <source>
        <dbReference type="ARBA" id="ARBA00022737"/>
    </source>
</evidence>
<dbReference type="EMBL" id="LGAV01000001">
    <property type="protein sequence ID" value="KOS16403.1"/>
    <property type="molecule type" value="Genomic_DNA"/>
</dbReference>
<dbReference type="InterPro" id="IPR040623">
    <property type="entry name" value="RPN2_C"/>
</dbReference>
<feature type="region of interest" description="Disordered" evidence="7">
    <location>
        <begin position="944"/>
        <end position="1013"/>
    </location>
</feature>
<accession>A0A0N0RSQ5</accession>
<evidence type="ECO:0000256" key="2">
    <source>
        <dbReference type="ARBA" id="ARBA00006308"/>
    </source>
</evidence>
<evidence type="ECO:0000259" key="9">
    <source>
        <dbReference type="Pfam" id="PF21505"/>
    </source>
</evidence>
<dbReference type="GO" id="GO:0008540">
    <property type="term" value="C:proteasome regulatory particle, base subcomplex"/>
    <property type="evidence" value="ECO:0007669"/>
    <property type="project" value="UniProtKB-UniRule"/>
</dbReference>
<comment type="similarity">
    <text evidence="2 6">Belongs to the proteasome subunit S1 family.</text>
</comment>
<dbReference type="Pfam" id="PF01851">
    <property type="entry name" value="PC_rep"/>
    <property type="match status" value="2"/>
</dbReference>
<dbReference type="Pfam" id="PF18004">
    <property type="entry name" value="RPN2_C"/>
    <property type="match status" value="1"/>
</dbReference>
<dbReference type="InterPro" id="IPR016642">
    <property type="entry name" value="26S_Psome_Rpn2"/>
</dbReference>
<evidence type="ECO:0000256" key="5">
    <source>
        <dbReference type="ARBA" id="ARBA00022942"/>
    </source>
</evidence>
<dbReference type="GO" id="GO:0043161">
    <property type="term" value="P:proteasome-mediated ubiquitin-dependent protein catabolic process"/>
    <property type="evidence" value="ECO:0007669"/>
    <property type="project" value="TreeGrafter"/>
</dbReference>
<feature type="compositionally biased region" description="Low complexity" evidence="7">
    <location>
        <begin position="903"/>
        <end position="915"/>
    </location>
</feature>
<evidence type="ECO:0000256" key="6">
    <source>
        <dbReference type="PIRNR" id="PIRNR015947"/>
    </source>
</evidence>
<dbReference type="FunFam" id="1.25.10.10:FF:000017">
    <property type="entry name" value="26S proteasome non-ATPase regulatory subunit 1"/>
    <property type="match status" value="1"/>
</dbReference>
<dbReference type="GO" id="GO:0034515">
    <property type="term" value="C:proteasome storage granule"/>
    <property type="evidence" value="ECO:0007669"/>
    <property type="project" value="TreeGrafter"/>
</dbReference>
<dbReference type="InterPro" id="IPR016024">
    <property type="entry name" value="ARM-type_fold"/>
</dbReference>
<feature type="compositionally biased region" description="Basic and acidic residues" evidence="7">
    <location>
        <begin position="863"/>
        <end position="872"/>
    </location>
</feature>
<evidence type="ECO:0000259" key="8">
    <source>
        <dbReference type="Pfam" id="PF18004"/>
    </source>
</evidence>
<dbReference type="GeneID" id="28729966"/>
<dbReference type="VEuPathDB" id="FungiDB:Malapachy_3625"/>
<dbReference type="InterPro" id="IPR002015">
    <property type="entry name" value="Proteasome/cyclosome_rpt"/>
</dbReference>
<name>A0A0N0RSQ5_9BASI</name>
<protein>
    <recommendedName>
        <fullName evidence="3 6">26S proteasome regulatory subunit RPN2</fullName>
    </recommendedName>
</protein>
<dbReference type="GO" id="GO:0042176">
    <property type="term" value="P:regulation of protein catabolic process"/>
    <property type="evidence" value="ECO:0007669"/>
    <property type="project" value="UniProtKB-UniRule"/>
</dbReference>
<feature type="compositionally biased region" description="Low complexity" evidence="7">
    <location>
        <begin position="947"/>
        <end position="983"/>
    </location>
</feature>
<dbReference type="Proteomes" id="UP000037751">
    <property type="component" value="Unassembled WGS sequence"/>
</dbReference>
<dbReference type="SUPFAM" id="SSF48371">
    <property type="entry name" value="ARM repeat"/>
    <property type="match status" value="1"/>
</dbReference>
<dbReference type="Pfam" id="PF13646">
    <property type="entry name" value="HEAT_2"/>
    <property type="match status" value="1"/>
</dbReference>
<evidence type="ECO:0000256" key="3">
    <source>
        <dbReference type="ARBA" id="ARBA00015684"/>
    </source>
</evidence>
<comment type="caution">
    <text evidence="10">The sequence shown here is derived from an EMBL/GenBank/DDBJ whole genome shotgun (WGS) entry which is preliminary data.</text>
</comment>
<evidence type="ECO:0000256" key="1">
    <source>
        <dbReference type="ARBA" id="ARBA00002187"/>
    </source>
</evidence>
<feature type="region of interest" description="Disordered" evidence="7">
    <location>
        <begin position="805"/>
        <end position="875"/>
    </location>
</feature>
<dbReference type="GO" id="GO:0005634">
    <property type="term" value="C:nucleus"/>
    <property type="evidence" value="ECO:0007669"/>
    <property type="project" value="TreeGrafter"/>
</dbReference>
<dbReference type="Pfam" id="PF21505">
    <property type="entry name" value="RPN2_N"/>
    <property type="match status" value="1"/>
</dbReference>
<evidence type="ECO:0000313" key="10">
    <source>
        <dbReference type="EMBL" id="KOS16403.1"/>
    </source>
</evidence>
<gene>
    <name evidence="10" type="ORF">Malapachy_3625</name>
</gene>
<organism evidence="10 11">
    <name type="scientific">Malassezia pachydermatis</name>
    <dbReference type="NCBI Taxonomy" id="77020"/>
    <lineage>
        <taxon>Eukaryota</taxon>
        <taxon>Fungi</taxon>
        <taxon>Dikarya</taxon>
        <taxon>Basidiomycota</taxon>
        <taxon>Ustilaginomycotina</taxon>
        <taxon>Malasseziomycetes</taxon>
        <taxon>Malasseziales</taxon>
        <taxon>Malasseziaceae</taxon>
        <taxon>Malassezia</taxon>
    </lineage>
</organism>
<keyword evidence="4" id="KW-0677">Repeat</keyword>
<dbReference type="InterPro" id="IPR048570">
    <property type="entry name" value="PSMD1_RPN2_N"/>
</dbReference>
<dbReference type="PANTHER" id="PTHR10943:SF2">
    <property type="entry name" value="26S PROTEASOME NON-ATPASE REGULATORY SUBUNIT 1"/>
    <property type="match status" value="1"/>
</dbReference>
<dbReference type="GO" id="GO:0030234">
    <property type="term" value="F:enzyme regulator activity"/>
    <property type="evidence" value="ECO:0007669"/>
    <property type="project" value="UniProtKB-UniRule"/>
</dbReference>
<feature type="compositionally biased region" description="Acidic residues" evidence="7">
    <location>
        <begin position="1003"/>
        <end position="1013"/>
    </location>
</feature>
<keyword evidence="11" id="KW-1185">Reference proteome</keyword>
<dbReference type="InterPro" id="IPR011989">
    <property type="entry name" value="ARM-like"/>
</dbReference>
<feature type="domain" description="26S proteasome non-ATPase regulatory subunit 1/RPN2 N-terminal" evidence="9">
    <location>
        <begin position="6"/>
        <end position="309"/>
    </location>
</feature>
<dbReference type="PANTHER" id="PTHR10943">
    <property type="entry name" value="26S PROTEASOME NON-ATPASE REGULATORY SUBUNIT"/>
    <property type="match status" value="1"/>
</dbReference>
<proteinExistence type="inferred from homology"/>
<keyword evidence="5 6" id="KW-0647">Proteasome</keyword>
<evidence type="ECO:0000313" key="11">
    <source>
        <dbReference type="Proteomes" id="UP000037751"/>
    </source>
</evidence>
<comment type="function">
    <text evidence="1 6">Acts as a regulatory subunit of the 26S proteasome which is involved in the ATP-dependent degradation of ubiquitinated proteins.</text>
</comment>
<dbReference type="OrthoDB" id="261572at2759"/>
<dbReference type="Gene3D" id="1.25.10.10">
    <property type="entry name" value="Leucine-rich Repeat Variant"/>
    <property type="match status" value="1"/>
</dbReference>